<name>A0A1C4EZH5_9BACT</name>
<evidence type="ECO:0000313" key="2">
    <source>
        <dbReference type="Proteomes" id="UP000242818"/>
    </source>
</evidence>
<reference evidence="1 2" key="1">
    <citation type="submission" date="2016-08" db="EMBL/GenBank/DDBJ databases">
        <authorList>
            <person name="Seilhamer J.J."/>
        </authorList>
    </citation>
    <scope>NUCLEOTIDE SEQUENCE [LARGE SCALE GENOMIC DNA]</scope>
    <source>
        <strain evidence="1 2">A37T2</strain>
    </source>
</reference>
<evidence type="ECO:0000313" key="1">
    <source>
        <dbReference type="EMBL" id="SCC49169.1"/>
    </source>
</evidence>
<accession>A0A1C4EZH5</accession>
<keyword evidence="2" id="KW-1185">Reference proteome</keyword>
<gene>
    <name evidence="1" type="ORF">GA0116948_110167</name>
</gene>
<proteinExistence type="predicted"/>
<dbReference type="Proteomes" id="UP000242818">
    <property type="component" value="Unassembled WGS sequence"/>
</dbReference>
<organism evidence="1 2">
    <name type="scientific">Chitinophaga costaii</name>
    <dbReference type="NCBI Taxonomy" id="1335309"/>
    <lineage>
        <taxon>Bacteria</taxon>
        <taxon>Pseudomonadati</taxon>
        <taxon>Bacteroidota</taxon>
        <taxon>Chitinophagia</taxon>
        <taxon>Chitinophagales</taxon>
        <taxon>Chitinophagaceae</taxon>
        <taxon>Chitinophaga</taxon>
    </lineage>
</organism>
<protein>
    <submittedName>
        <fullName evidence="1">Uncharacterized protein</fullName>
    </submittedName>
</protein>
<dbReference type="AlphaFoldDB" id="A0A1C4EZH5"/>
<dbReference type="EMBL" id="FMAR01000010">
    <property type="protein sequence ID" value="SCC49169.1"/>
    <property type="molecule type" value="Genomic_DNA"/>
</dbReference>
<sequence length="137" mass="14912">MLYFLSDPGAMPGCNLCERIAIATDDGNLLAATKGLWARWKIKKGGCKPAAALHFMGAECMRSIAKMDTIGTKKSNQSYGKTGCQQRRYYGYFTCLLTSLVRSNMDTWSLPSNNGLSLASALIIRLLAGSCRLCALM</sequence>